<dbReference type="GO" id="GO:0005739">
    <property type="term" value="C:mitochondrion"/>
    <property type="evidence" value="ECO:0007669"/>
    <property type="project" value="TreeGrafter"/>
</dbReference>
<dbReference type="eggNOG" id="KOG4105">
    <property type="taxonomic scope" value="Eukaryota"/>
</dbReference>
<keyword evidence="6 7" id="KW-0456">Lyase</keyword>
<evidence type="ECO:0000256" key="5">
    <source>
        <dbReference type="ARBA" id="ARBA00023007"/>
    </source>
</evidence>
<dbReference type="STRING" id="32264.T1KDG0"/>
<dbReference type="InterPro" id="IPR007115">
    <property type="entry name" value="6-PTP_synth/QueD"/>
</dbReference>
<dbReference type="InterPro" id="IPR022470">
    <property type="entry name" value="PTPS_Cys_AS"/>
</dbReference>
<evidence type="ECO:0000256" key="9">
    <source>
        <dbReference type="PIRSR" id="PIRSR006113-2"/>
    </source>
</evidence>
<dbReference type="FunFam" id="3.30.479.10:FF:000003">
    <property type="entry name" value="6-pyruvoyl tetrahydrobiopterin synthase"/>
    <property type="match status" value="1"/>
</dbReference>
<evidence type="ECO:0000313" key="10">
    <source>
        <dbReference type="EnsemblMetazoa" id="tetur09g02800.1"/>
    </source>
</evidence>
<evidence type="ECO:0000313" key="11">
    <source>
        <dbReference type="Proteomes" id="UP000015104"/>
    </source>
</evidence>
<evidence type="ECO:0000256" key="1">
    <source>
        <dbReference type="ARBA" id="ARBA00005126"/>
    </source>
</evidence>
<dbReference type="GO" id="GO:0046872">
    <property type="term" value="F:metal ion binding"/>
    <property type="evidence" value="ECO:0007669"/>
    <property type="project" value="UniProtKB-KW"/>
</dbReference>
<dbReference type="UniPathway" id="UPA00849">
    <property type="reaction ID" value="UER00819"/>
</dbReference>
<evidence type="ECO:0000256" key="8">
    <source>
        <dbReference type="PIRSR" id="PIRSR006113-1"/>
    </source>
</evidence>
<keyword evidence="11" id="KW-1185">Reference proteome</keyword>
<evidence type="ECO:0000256" key="4">
    <source>
        <dbReference type="ARBA" id="ARBA00022833"/>
    </source>
</evidence>
<comment type="cofactor">
    <cofactor evidence="7 9">
        <name>Zn(2+)</name>
        <dbReference type="ChEBI" id="CHEBI:29105"/>
    </cofactor>
    <text evidence="7 9">Binds 1 zinc ion per subunit.</text>
</comment>
<feature type="active site" description="Proton acceptor" evidence="8">
    <location>
        <position position="40"/>
    </location>
</feature>
<comment type="catalytic activity">
    <reaction evidence="7">
        <text>7,8-dihydroneopterin 3'-triphosphate = 6-pyruvoyl-5,6,7,8-tetrahydropterin + triphosphate + H(+)</text>
        <dbReference type="Rhea" id="RHEA:22048"/>
        <dbReference type="ChEBI" id="CHEBI:15378"/>
        <dbReference type="ChEBI" id="CHEBI:18036"/>
        <dbReference type="ChEBI" id="CHEBI:58462"/>
        <dbReference type="ChEBI" id="CHEBI:136564"/>
        <dbReference type="EC" id="4.2.3.12"/>
    </reaction>
</comment>
<reference evidence="10" key="2">
    <citation type="submission" date="2015-06" db="UniProtKB">
        <authorList>
            <consortium name="EnsemblMetazoa"/>
        </authorList>
    </citation>
    <scope>IDENTIFICATION</scope>
</reference>
<proteinExistence type="inferred from homology"/>
<dbReference type="OrthoDB" id="14045at2759"/>
<feature type="binding site" evidence="9">
    <location>
        <position position="46"/>
    </location>
    <ligand>
        <name>Zn(2+)</name>
        <dbReference type="ChEBI" id="CHEBI:29105"/>
    </ligand>
</feature>
<protein>
    <recommendedName>
        <fullName evidence="7">6-pyruvoyl tetrahydrobiopterin synthase</fullName>
        <shortName evidence="7">PTP synthase</shortName>
        <shortName evidence="7">PTPS</shortName>
        <ecNumber evidence="7">4.2.3.12</ecNumber>
    </recommendedName>
</protein>
<keyword evidence="4 7" id="KW-0862">Zinc</keyword>
<dbReference type="PROSITE" id="PS00987">
    <property type="entry name" value="PTPS_1"/>
    <property type="match status" value="1"/>
</dbReference>
<dbReference type="EMBL" id="CAEY01002016">
    <property type="status" value="NOT_ANNOTATED_CDS"/>
    <property type="molecule type" value="Genomic_DNA"/>
</dbReference>
<evidence type="ECO:0000256" key="3">
    <source>
        <dbReference type="ARBA" id="ARBA00022723"/>
    </source>
</evidence>
<dbReference type="SUPFAM" id="SSF55620">
    <property type="entry name" value="Tetrahydrobiopterin biosynthesis enzymes-like"/>
    <property type="match status" value="1"/>
</dbReference>
<reference evidence="11" key="1">
    <citation type="submission" date="2011-08" db="EMBL/GenBank/DDBJ databases">
        <authorList>
            <person name="Rombauts S."/>
        </authorList>
    </citation>
    <scope>NUCLEOTIDE SEQUENCE</scope>
    <source>
        <strain evidence="11">London</strain>
    </source>
</reference>
<evidence type="ECO:0000256" key="7">
    <source>
        <dbReference type="PIRNR" id="PIRNR006113"/>
    </source>
</evidence>
<dbReference type="GO" id="GO:0003874">
    <property type="term" value="F:6-pyruvoyltetrahydropterin synthase activity"/>
    <property type="evidence" value="ECO:0007669"/>
    <property type="project" value="UniProtKB-EC"/>
</dbReference>
<dbReference type="PIRSF" id="PIRSF006113">
    <property type="entry name" value="PTP_synth"/>
    <property type="match status" value="1"/>
</dbReference>
<dbReference type="PANTHER" id="PTHR12589">
    <property type="entry name" value="PYRUVOYL TETRAHYDROBIOPTERIN SYNTHASE"/>
    <property type="match status" value="1"/>
</dbReference>
<dbReference type="AlphaFoldDB" id="T1KDG0"/>
<dbReference type="OMA" id="HFNAAHK"/>
<dbReference type="EnsemblMetazoa" id="tetur09g02800.1">
    <property type="protein sequence ID" value="tetur09g02800.1"/>
    <property type="gene ID" value="tetur09g02800"/>
</dbReference>
<feature type="active site" description="Charge relay system" evidence="8">
    <location>
        <position position="86"/>
    </location>
</feature>
<name>T1KDG0_TETUR</name>
<evidence type="ECO:0000256" key="6">
    <source>
        <dbReference type="ARBA" id="ARBA00023239"/>
    </source>
</evidence>
<feature type="binding site" evidence="9">
    <location>
        <position position="21"/>
    </location>
    <ligand>
        <name>Zn(2+)</name>
        <dbReference type="ChEBI" id="CHEBI:29105"/>
    </ligand>
</feature>
<dbReference type="Pfam" id="PF01242">
    <property type="entry name" value="PTPS"/>
    <property type="match status" value="1"/>
</dbReference>
<comment type="pathway">
    <text evidence="1 7">Cofactor biosynthesis; tetrahydrobiopterin biosynthesis; tetrahydrobiopterin from 7,8-dihydroneopterin triphosphate: step 1/3.</text>
</comment>
<comment type="similarity">
    <text evidence="2 7">Belongs to the PTPS family.</text>
</comment>
<dbReference type="PANTHER" id="PTHR12589:SF7">
    <property type="entry name" value="6-PYRUVOYL TETRAHYDROBIOPTERIN SYNTHASE"/>
    <property type="match status" value="1"/>
</dbReference>
<dbReference type="KEGG" id="tut:107363170"/>
<sequence length="146" mass="16770">MDKKYLPVVYLTKKVSFSAAHRLHSSKLDENANRTIFGKCNNPNGHGHNYRVEVTLKGPVDAETGMLINLTLLKKIIGQVIDTLDHKFIDRDVPYFSDYGKVSTVENIAVYLYDYIKENLPRDILYSVIVHETDDNVVEYRGEKNH</sequence>
<gene>
    <name evidence="10" type="primary">107363170</name>
</gene>
<organism evidence="10 11">
    <name type="scientific">Tetranychus urticae</name>
    <name type="common">Two-spotted spider mite</name>
    <dbReference type="NCBI Taxonomy" id="32264"/>
    <lineage>
        <taxon>Eukaryota</taxon>
        <taxon>Metazoa</taxon>
        <taxon>Ecdysozoa</taxon>
        <taxon>Arthropoda</taxon>
        <taxon>Chelicerata</taxon>
        <taxon>Arachnida</taxon>
        <taxon>Acari</taxon>
        <taxon>Acariformes</taxon>
        <taxon>Trombidiformes</taxon>
        <taxon>Prostigmata</taxon>
        <taxon>Eleutherengona</taxon>
        <taxon>Raphignathae</taxon>
        <taxon>Tetranychoidea</taxon>
        <taxon>Tetranychidae</taxon>
        <taxon>Tetranychus</taxon>
    </lineage>
</organism>
<dbReference type="HOGENOM" id="CLU_111016_2_0_1"/>
<dbReference type="GO" id="GO:0006729">
    <property type="term" value="P:tetrahydrobiopterin biosynthetic process"/>
    <property type="evidence" value="ECO:0007669"/>
    <property type="project" value="UniProtKB-UniPathway"/>
</dbReference>
<evidence type="ECO:0000256" key="2">
    <source>
        <dbReference type="ARBA" id="ARBA00009164"/>
    </source>
</evidence>
<dbReference type="Gene3D" id="3.30.479.10">
    <property type="entry name" value="6-pyruvoyl tetrahydropterin synthase/QueD"/>
    <property type="match status" value="1"/>
</dbReference>
<feature type="active site" description="Charge relay system" evidence="8">
    <location>
        <position position="132"/>
    </location>
</feature>
<dbReference type="EC" id="4.2.3.12" evidence="7"/>
<dbReference type="InterPro" id="IPR038418">
    <property type="entry name" value="6-PTP_synth/QueD_sf"/>
</dbReference>
<keyword evidence="3 7" id="KW-0479">Metal-binding</keyword>
<dbReference type="Proteomes" id="UP000015104">
    <property type="component" value="Unassembled WGS sequence"/>
</dbReference>
<keyword evidence="5 7" id="KW-0783">Tetrahydrobiopterin biosynthesis</keyword>
<accession>T1KDG0</accession>
<feature type="binding site" evidence="9">
    <location>
        <position position="48"/>
    </location>
    <ligand>
        <name>Zn(2+)</name>
        <dbReference type="ChEBI" id="CHEBI:29105"/>
    </ligand>
</feature>